<comment type="caution">
    <text evidence="2">The sequence shown here is derived from an EMBL/GenBank/DDBJ whole genome shotgun (WGS) entry which is preliminary data.</text>
</comment>
<dbReference type="AlphaFoldDB" id="A0A6A2ZM48"/>
<dbReference type="Proteomes" id="UP000436088">
    <property type="component" value="Unassembled WGS sequence"/>
</dbReference>
<proteinExistence type="predicted"/>
<reference evidence="2" key="1">
    <citation type="submission" date="2019-09" db="EMBL/GenBank/DDBJ databases">
        <title>Draft genome information of white flower Hibiscus syriacus.</title>
        <authorList>
            <person name="Kim Y.-M."/>
        </authorList>
    </citation>
    <scope>NUCLEOTIDE SEQUENCE [LARGE SCALE GENOMIC DNA]</scope>
    <source>
        <strain evidence="2">YM2019G1</strain>
    </source>
</reference>
<feature type="signal peptide" evidence="1">
    <location>
        <begin position="1"/>
        <end position="28"/>
    </location>
</feature>
<protein>
    <submittedName>
        <fullName evidence="2">Uncharacterized protein</fullName>
    </submittedName>
</protein>
<dbReference type="EMBL" id="VEPZ02001130">
    <property type="protein sequence ID" value="KAE8692813.1"/>
    <property type="molecule type" value="Genomic_DNA"/>
</dbReference>
<keyword evidence="3" id="KW-1185">Reference proteome</keyword>
<evidence type="ECO:0000313" key="2">
    <source>
        <dbReference type="EMBL" id="KAE8692813.1"/>
    </source>
</evidence>
<gene>
    <name evidence="2" type="ORF">F3Y22_tig00110830pilonHSYRG00057</name>
</gene>
<evidence type="ECO:0000256" key="1">
    <source>
        <dbReference type="SAM" id="SignalP"/>
    </source>
</evidence>
<sequence length="193" mass="21116">MATESGNIRSILFSWALFLAAAAVASQALPGSQDKCGDVSIPFPFAQDCYDADGKLVIRINSILWADIFTISNDKNKLTLVGCDTEAIITAEREGIGSGYFTGYGSKFTFSFKSFDELANIESLPQMLDWAIGNETCTVAKTKSSYICKCKDGYYRKPYLHNGCQGTYLSIMLIGSICPLMSNVRNRDDNMSG</sequence>
<dbReference type="PANTHER" id="PTHR33491">
    <property type="entry name" value="OSJNBA0016N04.9 PROTEIN"/>
    <property type="match status" value="1"/>
</dbReference>
<organism evidence="2 3">
    <name type="scientific">Hibiscus syriacus</name>
    <name type="common">Rose of Sharon</name>
    <dbReference type="NCBI Taxonomy" id="106335"/>
    <lineage>
        <taxon>Eukaryota</taxon>
        <taxon>Viridiplantae</taxon>
        <taxon>Streptophyta</taxon>
        <taxon>Embryophyta</taxon>
        <taxon>Tracheophyta</taxon>
        <taxon>Spermatophyta</taxon>
        <taxon>Magnoliopsida</taxon>
        <taxon>eudicotyledons</taxon>
        <taxon>Gunneridae</taxon>
        <taxon>Pentapetalae</taxon>
        <taxon>rosids</taxon>
        <taxon>malvids</taxon>
        <taxon>Malvales</taxon>
        <taxon>Malvaceae</taxon>
        <taxon>Malvoideae</taxon>
        <taxon>Hibiscus</taxon>
    </lineage>
</organism>
<name>A0A6A2ZM48_HIBSY</name>
<accession>A0A6A2ZM48</accession>
<keyword evidence="1" id="KW-0732">Signal</keyword>
<evidence type="ECO:0000313" key="3">
    <source>
        <dbReference type="Proteomes" id="UP000436088"/>
    </source>
</evidence>
<feature type="chain" id="PRO_5025651031" evidence="1">
    <location>
        <begin position="29"/>
        <end position="193"/>
    </location>
</feature>